<protein>
    <submittedName>
        <fullName evidence="1">Nucleotidyltransferase</fullName>
    </submittedName>
</protein>
<sequence length="216" mass="24592">MQIKHKPILTEQLRRKLLSCGSVCAILEAETGKVARLVGGAVRDLYRDAEPHDFDIAVIGLHDETDEDMFQIMSDLCGTFADFGYKTEVHQAYQQASRDFNARWSGVVKLESPLGLKYDILFSRDDSLAGMLDGFDCEFNQCFMAHYDNASECAELHFVGSPNYEYQKQLKPVRYERRQRLEEIAKNLGYKLMWPTSMNPLTDSAPVEVKFASPDC</sequence>
<proteinExistence type="predicted"/>
<keyword evidence="2" id="KW-1185">Reference proteome</keyword>
<accession>A0A9X9E5I1</accession>
<dbReference type="InterPro" id="IPR043519">
    <property type="entry name" value="NT_sf"/>
</dbReference>
<reference evidence="1 2" key="1">
    <citation type="submission" date="2022-02" db="EMBL/GenBank/DDBJ databases">
        <title>Characterization of Aeromonas phage yong1 and its protective effects against Aeromonas hydrophila in brocade carp (Cyprinus aka Koi).</title>
        <authorList>
            <person name="Pan L."/>
            <person name="Li D."/>
            <person name="Lin W."/>
            <person name="Liu W."/>
            <person name="Qu C."/>
            <person name="Qian M."/>
            <person name="Cai R."/>
            <person name="Wang F."/>
            <person name="Zhou Q."/>
            <person name="Tong Y."/>
        </authorList>
    </citation>
    <scope>NUCLEOTIDE SEQUENCE [LARGE SCALE GENOMIC DNA]</scope>
</reference>
<name>A0A9X9E5I1_9CAUD</name>
<organism evidence="1 2">
    <name type="scientific">Aeromonas phage yong1</name>
    <dbReference type="NCBI Taxonomy" id="2924882"/>
    <lineage>
        <taxon>Viruses</taxon>
        <taxon>Duplodnaviria</taxon>
        <taxon>Heunggongvirae</taxon>
        <taxon>Uroviricota</taxon>
        <taxon>Caudoviricetes</taxon>
        <taxon>Autographivirales</taxon>
        <taxon>Autonotataviridae</taxon>
        <taxon>Melnykvirinae</taxon>
        <taxon>Ahphunavirus</taxon>
        <taxon>Ahphunavirus yong1</taxon>
    </lineage>
</organism>
<dbReference type="Proteomes" id="UP001164315">
    <property type="component" value="Segment"/>
</dbReference>
<dbReference type="Gene3D" id="3.30.460.10">
    <property type="entry name" value="Beta Polymerase, domain 2"/>
    <property type="match status" value="1"/>
</dbReference>
<evidence type="ECO:0000313" key="1">
    <source>
        <dbReference type="EMBL" id="UPI11697.1"/>
    </source>
</evidence>
<dbReference type="EMBL" id="OM654404">
    <property type="protein sequence ID" value="UPI11697.1"/>
    <property type="molecule type" value="Genomic_DNA"/>
</dbReference>
<dbReference type="SUPFAM" id="SSF81301">
    <property type="entry name" value="Nucleotidyltransferase"/>
    <property type="match status" value="1"/>
</dbReference>
<evidence type="ECO:0000313" key="2">
    <source>
        <dbReference type="Proteomes" id="UP001164315"/>
    </source>
</evidence>